<dbReference type="AlphaFoldDB" id="A0AAV4ESA0"/>
<keyword evidence="2" id="KW-1185">Reference proteome</keyword>
<name>A0AAV4ESA0_9GAST</name>
<evidence type="ECO:0000313" key="1">
    <source>
        <dbReference type="EMBL" id="GFR63722.1"/>
    </source>
</evidence>
<protein>
    <submittedName>
        <fullName evidence="1">Uncharacterized protein</fullName>
    </submittedName>
</protein>
<sequence length="160" mass="18411">MLGIVSKHMVHGPCGSFNSRSPCMSDGKCTKRYPRTFLHETITGTDGYPLYRRRAPGSGFTMMLTRRVKGQTHYFKVDNRWIVPYSPLLLKVFNAHINVEFCSSVKSIKYICKYINKRSDQSVFGLEIIGAERDELARYECGRYIGANEAIWRLFGFTIH</sequence>
<proteinExistence type="predicted"/>
<dbReference type="PANTHER" id="PTHR10492:SF57">
    <property type="entry name" value="ATP-DEPENDENT DNA HELICASE"/>
    <property type="match status" value="1"/>
</dbReference>
<organism evidence="1 2">
    <name type="scientific">Elysia marginata</name>
    <dbReference type="NCBI Taxonomy" id="1093978"/>
    <lineage>
        <taxon>Eukaryota</taxon>
        <taxon>Metazoa</taxon>
        <taxon>Spiralia</taxon>
        <taxon>Lophotrochozoa</taxon>
        <taxon>Mollusca</taxon>
        <taxon>Gastropoda</taxon>
        <taxon>Heterobranchia</taxon>
        <taxon>Euthyneura</taxon>
        <taxon>Panpulmonata</taxon>
        <taxon>Sacoglossa</taxon>
        <taxon>Placobranchoidea</taxon>
        <taxon>Plakobranchidae</taxon>
        <taxon>Elysia</taxon>
    </lineage>
</organism>
<dbReference type="Proteomes" id="UP000762676">
    <property type="component" value="Unassembled WGS sequence"/>
</dbReference>
<accession>A0AAV4ESA0</accession>
<gene>
    <name evidence="1" type="ORF">ElyMa_005489600</name>
</gene>
<reference evidence="1 2" key="1">
    <citation type="journal article" date="2021" name="Elife">
        <title>Chloroplast acquisition without the gene transfer in kleptoplastic sea slugs, Plakobranchus ocellatus.</title>
        <authorList>
            <person name="Maeda T."/>
            <person name="Takahashi S."/>
            <person name="Yoshida T."/>
            <person name="Shimamura S."/>
            <person name="Takaki Y."/>
            <person name="Nagai Y."/>
            <person name="Toyoda A."/>
            <person name="Suzuki Y."/>
            <person name="Arimoto A."/>
            <person name="Ishii H."/>
            <person name="Satoh N."/>
            <person name="Nishiyama T."/>
            <person name="Hasebe M."/>
            <person name="Maruyama T."/>
            <person name="Minagawa J."/>
            <person name="Obokata J."/>
            <person name="Shigenobu S."/>
        </authorList>
    </citation>
    <scope>NUCLEOTIDE SEQUENCE [LARGE SCALE GENOMIC DNA]</scope>
</reference>
<dbReference type="PANTHER" id="PTHR10492">
    <property type="match status" value="1"/>
</dbReference>
<dbReference type="EMBL" id="BMAT01010945">
    <property type="protein sequence ID" value="GFR63722.1"/>
    <property type="molecule type" value="Genomic_DNA"/>
</dbReference>
<evidence type="ECO:0000313" key="2">
    <source>
        <dbReference type="Proteomes" id="UP000762676"/>
    </source>
</evidence>
<comment type="caution">
    <text evidence="1">The sequence shown here is derived from an EMBL/GenBank/DDBJ whole genome shotgun (WGS) entry which is preliminary data.</text>
</comment>